<organism evidence="1 2">
    <name type="scientific">Streptomyces olivaceiscleroticus</name>
    <dbReference type="NCBI Taxonomy" id="68245"/>
    <lineage>
        <taxon>Bacteria</taxon>
        <taxon>Bacillati</taxon>
        <taxon>Actinomycetota</taxon>
        <taxon>Actinomycetes</taxon>
        <taxon>Kitasatosporales</taxon>
        <taxon>Streptomycetaceae</taxon>
        <taxon>Streptomyces</taxon>
    </lineage>
</organism>
<accession>A0ABN1AF35</accession>
<dbReference type="EMBL" id="BAAABY010000031">
    <property type="protein sequence ID" value="GAA0474957.1"/>
    <property type="molecule type" value="Genomic_DNA"/>
</dbReference>
<sequence length="54" mass="5970">MNIIRSPDPDPAISIAKQGLHRPRDFLSTDGTWPLLLQQAQAAADEADEIAWDI</sequence>
<reference evidence="1 2" key="1">
    <citation type="journal article" date="2019" name="Int. J. Syst. Evol. Microbiol.">
        <title>The Global Catalogue of Microorganisms (GCM) 10K type strain sequencing project: providing services to taxonomists for standard genome sequencing and annotation.</title>
        <authorList>
            <consortium name="The Broad Institute Genomics Platform"/>
            <consortium name="The Broad Institute Genome Sequencing Center for Infectious Disease"/>
            <person name="Wu L."/>
            <person name="Ma J."/>
        </authorList>
    </citation>
    <scope>NUCLEOTIDE SEQUENCE [LARGE SCALE GENOMIC DNA]</scope>
    <source>
        <strain evidence="1 2">JCM 4805</strain>
    </source>
</reference>
<name>A0ABN1AF35_9ACTN</name>
<dbReference type="Proteomes" id="UP001500909">
    <property type="component" value="Unassembled WGS sequence"/>
</dbReference>
<evidence type="ECO:0000313" key="1">
    <source>
        <dbReference type="EMBL" id="GAA0474957.1"/>
    </source>
</evidence>
<keyword evidence="2" id="KW-1185">Reference proteome</keyword>
<evidence type="ECO:0000313" key="2">
    <source>
        <dbReference type="Proteomes" id="UP001500909"/>
    </source>
</evidence>
<comment type="caution">
    <text evidence="1">The sequence shown here is derived from an EMBL/GenBank/DDBJ whole genome shotgun (WGS) entry which is preliminary data.</text>
</comment>
<protein>
    <submittedName>
        <fullName evidence="1">Uncharacterized protein</fullName>
    </submittedName>
</protein>
<gene>
    <name evidence="1" type="ORF">GCM10010361_44180</name>
</gene>
<proteinExistence type="predicted"/>